<keyword evidence="2" id="KW-1133">Transmembrane helix</keyword>
<evidence type="ECO:0000313" key="4">
    <source>
        <dbReference type="Proteomes" id="UP001470230"/>
    </source>
</evidence>
<accession>A0ABR2KQZ6</accession>
<keyword evidence="4" id="KW-1185">Reference proteome</keyword>
<sequence length="327" mass="38116">MTSPLNGYSSYRLFIGSLNHFMLLQFCLWFFELGFISLIYCIICVSKINYYNADRELLIIIYIIALSFSSLIGSSLSHPLIIFIDNTKNQKKDNDQTNDQKDQAPKKLDFGGDDVDEEIIDSIEKLKELNYESDSDDYSETPFINHHQLDNNINGSFNNPKSEIIKNNNRIRIPFSLRPWVRCIFNSFLIAIIFSAGFFFLIQSLLFNNNTKLTYIFILFDLLSTLSFSVYINSYQIRKQIKCGDTNSSLLFLSTILSGAFLFIFSLIFYERIKDENLLLSFKLYISLSSFFCISLSLIFSSLTFMIIFIMFIHQHKRQNNYVYQST</sequence>
<feature type="transmembrane region" description="Helical" evidence="2">
    <location>
        <begin position="214"/>
        <end position="237"/>
    </location>
</feature>
<dbReference type="Proteomes" id="UP001470230">
    <property type="component" value="Unassembled WGS sequence"/>
</dbReference>
<feature type="transmembrane region" description="Helical" evidence="2">
    <location>
        <begin position="60"/>
        <end position="84"/>
    </location>
</feature>
<feature type="transmembrane region" description="Helical" evidence="2">
    <location>
        <begin position="180"/>
        <end position="202"/>
    </location>
</feature>
<dbReference type="EMBL" id="JAPFFF010000003">
    <property type="protein sequence ID" value="KAK8893456.1"/>
    <property type="molecule type" value="Genomic_DNA"/>
</dbReference>
<feature type="transmembrane region" description="Helical" evidence="2">
    <location>
        <begin position="249"/>
        <end position="270"/>
    </location>
</feature>
<keyword evidence="2" id="KW-0472">Membrane</keyword>
<feature type="region of interest" description="Disordered" evidence="1">
    <location>
        <begin position="91"/>
        <end position="110"/>
    </location>
</feature>
<comment type="caution">
    <text evidence="3">The sequence shown here is derived from an EMBL/GenBank/DDBJ whole genome shotgun (WGS) entry which is preliminary data.</text>
</comment>
<gene>
    <name evidence="3" type="ORF">M9Y10_021878</name>
</gene>
<protein>
    <recommendedName>
        <fullName evidence="5">Transmembrane protein</fullName>
    </recommendedName>
</protein>
<feature type="transmembrane region" description="Helical" evidence="2">
    <location>
        <begin position="21"/>
        <end position="48"/>
    </location>
</feature>
<evidence type="ECO:0000256" key="1">
    <source>
        <dbReference type="SAM" id="MobiDB-lite"/>
    </source>
</evidence>
<organism evidence="3 4">
    <name type="scientific">Tritrichomonas musculus</name>
    <dbReference type="NCBI Taxonomy" id="1915356"/>
    <lineage>
        <taxon>Eukaryota</taxon>
        <taxon>Metamonada</taxon>
        <taxon>Parabasalia</taxon>
        <taxon>Tritrichomonadida</taxon>
        <taxon>Tritrichomonadidae</taxon>
        <taxon>Tritrichomonas</taxon>
    </lineage>
</organism>
<evidence type="ECO:0000256" key="2">
    <source>
        <dbReference type="SAM" id="Phobius"/>
    </source>
</evidence>
<keyword evidence="2" id="KW-0812">Transmembrane</keyword>
<name>A0ABR2KQZ6_9EUKA</name>
<reference evidence="3 4" key="1">
    <citation type="submission" date="2024-04" db="EMBL/GenBank/DDBJ databases">
        <title>Tritrichomonas musculus Genome.</title>
        <authorList>
            <person name="Alves-Ferreira E."/>
            <person name="Grigg M."/>
            <person name="Lorenzi H."/>
            <person name="Galac M."/>
        </authorList>
    </citation>
    <scope>NUCLEOTIDE SEQUENCE [LARGE SCALE GENOMIC DNA]</scope>
    <source>
        <strain evidence="3 4">EAF2021</strain>
    </source>
</reference>
<feature type="transmembrane region" description="Helical" evidence="2">
    <location>
        <begin position="282"/>
        <end position="313"/>
    </location>
</feature>
<evidence type="ECO:0008006" key="5">
    <source>
        <dbReference type="Google" id="ProtNLM"/>
    </source>
</evidence>
<proteinExistence type="predicted"/>
<evidence type="ECO:0000313" key="3">
    <source>
        <dbReference type="EMBL" id="KAK8893456.1"/>
    </source>
</evidence>